<dbReference type="AlphaFoldDB" id="A0A8T1BMM4"/>
<accession>A0A8T1BMM4</accession>
<proteinExistence type="predicted"/>
<name>A0A8T1BMM4_9STRA</name>
<protein>
    <submittedName>
        <fullName evidence="3">Uncharacterized protein</fullName>
    </submittedName>
</protein>
<evidence type="ECO:0000313" key="2">
    <source>
        <dbReference type="EMBL" id="KAG2853718.1"/>
    </source>
</evidence>
<keyword evidence="1" id="KW-0472">Membrane</keyword>
<evidence type="ECO:0000256" key="1">
    <source>
        <dbReference type="SAM" id="Phobius"/>
    </source>
</evidence>
<dbReference type="EMBL" id="RCMG01000467">
    <property type="protein sequence ID" value="KAG2853718.1"/>
    <property type="molecule type" value="Genomic_DNA"/>
</dbReference>
<feature type="transmembrane region" description="Helical" evidence="1">
    <location>
        <begin position="41"/>
        <end position="62"/>
    </location>
</feature>
<reference evidence="3" key="1">
    <citation type="submission" date="2018-10" db="EMBL/GenBank/DDBJ databases">
        <title>Effector identification in a new, highly contiguous assembly of the strawberry crown rot pathogen Phytophthora cactorum.</title>
        <authorList>
            <person name="Armitage A.D."/>
            <person name="Nellist C.F."/>
            <person name="Bates H."/>
            <person name="Vickerstaff R.J."/>
            <person name="Harrison R.J."/>
        </authorList>
    </citation>
    <scope>NUCLEOTIDE SEQUENCE</scope>
    <source>
        <strain evidence="2">15-7</strain>
        <strain evidence="3">4032</strain>
    </source>
</reference>
<dbReference type="Proteomes" id="UP000735874">
    <property type="component" value="Unassembled WGS sequence"/>
</dbReference>
<organism evidence="3 4">
    <name type="scientific">Phytophthora cactorum</name>
    <dbReference type="NCBI Taxonomy" id="29920"/>
    <lineage>
        <taxon>Eukaryota</taxon>
        <taxon>Sar</taxon>
        <taxon>Stramenopiles</taxon>
        <taxon>Oomycota</taxon>
        <taxon>Peronosporomycetes</taxon>
        <taxon>Peronosporales</taxon>
        <taxon>Peronosporaceae</taxon>
        <taxon>Phytophthora</taxon>
    </lineage>
</organism>
<keyword evidence="1" id="KW-0812">Transmembrane</keyword>
<comment type="caution">
    <text evidence="3">The sequence shown here is derived from an EMBL/GenBank/DDBJ whole genome shotgun (WGS) entry which is preliminary data.</text>
</comment>
<keyword evidence="1" id="KW-1133">Transmembrane helix</keyword>
<dbReference type="EMBL" id="RCMI01000532">
    <property type="protein sequence ID" value="KAG2906729.1"/>
    <property type="molecule type" value="Genomic_DNA"/>
</dbReference>
<dbReference type="Proteomes" id="UP000774804">
    <property type="component" value="Unassembled WGS sequence"/>
</dbReference>
<evidence type="ECO:0000313" key="4">
    <source>
        <dbReference type="Proteomes" id="UP000774804"/>
    </source>
</evidence>
<evidence type="ECO:0000313" key="3">
    <source>
        <dbReference type="EMBL" id="KAG2906729.1"/>
    </source>
</evidence>
<gene>
    <name evidence="2" type="ORF">PC113_g13937</name>
    <name evidence="3" type="ORF">PC115_g14198</name>
</gene>
<sequence length="98" mass="10479">MSSDHPVVLIAVNPSGSSGHQKVGAAALPSEPELPPVETPVLPTVLLLVLPTVVLSVLSFVIGHSPNERLHVLGMAKNTSVFRNLACRCTFNERLMSW</sequence>